<sequence>MTTLAVFAAPALAQNNGLPTQRQGLILVEVITQRGLECDLLRPWQAGALRMQTRMELGQYDSEARAEISGEIAERTAAMTCEDPLLIGWIEGASPGFEREMLPFFLVAYDAMAGLDPVPALFAEETGRSDYGLPLSIIGAEIERLQDAGIRPEGGVEWDAYETRINTAAAEIGGVLGGADSERFSHAEAEAYATDIARITELWLADAMTESDNSDTNGTE</sequence>
<dbReference type="EMBL" id="JAZDRO010000001">
    <property type="protein sequence ID" value="MEE2565567.1"/>
    <property type="molecule type" value="Genomic_DNA"/>
</dbReference>
<dbReference type="Proteomes" id="UP001310692">
    <property type="component" value="Unassembled WGS sequence"/>
</dbReference>
<protein>
    <submittedName>
        <fullName evidence="1">Uncharacterized protein</fullName>
    </submittedName>
</protein>
<dbReference type="RefSeq" id="WP_330195102.1">
    <property type="nucleotide sequence ID" value="NZ_JAZDRO010000001.1"/>
</dbReference>
<reference evidence="1 2" key="1">
    <citation type="submission" date="2024-01" db="EMBL/GenBank/DDBJ databases">
        <title>Hyphobacterium bacterium isolated from marine sediment.</title>
        <authorList>
            <person name="Zhao S."/>
        </authorList>
    </citation>
    <scope>NUCLEOTIDE SEQUENCE [LARGE SCALE GENOMIC DNA]</scope>
    <source>
        <strain evidence="1 2">Y60-23</strain>
    </source>
</reference>
<proteinExistence type="predicted"/>
<name>A0ABU7LVI8_9PROT</name>
<organism evidence="1 2">
    <name type="scientific">Hyphobacterium marinum</name>
    <dbReference type="NCBI Taxonomy" id="3116574"/>
    <lineage>
        <taxon>Bacteria</taxon>
        <taxon>Pseudomonadati</taxon>
        <taxon>Pseudomonadota</taxon>
        <taxon>Alphaproteobacteria</taxon>
        <taxon>Maricaulales</taxon>
        <taxon>Maricaulaceae</taxon>
        <taxon>Hyphobacterium</taxon>
    </lineage>
</organism>
<evidence type="ECO:0000313" key="2">
    <source>
        <dbReference type="Proteomes" id="UP001310692"/>
    </source>
</evidence>
<keyword evidence="2" id="KW-1185">Reference proteome</keyword>
<evidence type="ECO:0000313" key="1">
    <source>
        <dbReference type="EMBL" id="MEE2565567.1"/>
    </source>
</evidence>
<comment type="caution">
    <text evidence="1">The sequence shown here is derived from an EMBL/GenBank/DDBJ whole genome shotgun (WGS) entry which is preliminary data.</text>
</comment>
<gene>
    <name evidence="1" type="ORF">V0U35_02645</name>
</gene>
<accession>A0ABU7LVI8</accession>